<evidence type="ECO:0000313" key="1">
    <source>
        <dbReference type="EMBL" id="KPU53008.1"/>
    </source>
</evidence>
<dbReference type="AlphaFoldDB" id="A0A0P8X0C5"/>
<dbReference type="EMBL" id="LJXB01000092">
    <property type="protein sequence ID" value="KPU53008.1"/>
    <property type="molecule type" value="Genomic_DNA"/>
</dbReference>
<gene>
    <name evidence="1" type="ORF">AN403_760</name>
</gene>
<accession>A0A0P8X0C5</accession>
<organism evidence="1 2">
    <name type="scientific">Pseudomonas fluorescens</name>
    <dbReference type="NCBI Taxonomy" id="294"/>
    <lineage>
        <taxon>Bacteria</taxon>
        <taxon>Pseudomonadati</taxon>
        <taxon>Pseudomonadota</taxon>
        <taxon>Gammaproteobacteria</taxon>
        <taxon>Pseudomonadales</taxon>
        <taxon>Pseudomonadaceae</taxon>
        <taxon>Pseudomonas</taxon>
    </lineage>
</organism>
<proteinExistence type="predicted"/>
<dbReference type="Proteomes" id="UP000050349">
    <property type="component" value="Unassembled WGS sequence"/>
</dbReference>
<sequence length="36" mass="3914">MVVNDDAGFLIKRGVFKSIASKLAPTVDRSHAIARE</sequence>
<reference evidence="1 2" key="1">
    <citation type="submission" date="2015-09" db="EMBL/GenBank/DDBJ databases">
        <authorList>
            <person name="Jackson K.R."/>
            <person name="Lunt B.L."/>
            <person name="Fisher J.N.B."/>
            <person name="Gardner A.V."/>
            <person name="Bailey M.E."/>
            <person name="Deus L.M."/>
            <person name="Earl A.S."/>
            <person name="Gibby P.D."/>
            <person name="Hartmann K.A."/>
            <person name="Liu J.E."/>
            <person name="Manci A.M."/>
            <person name="Nielsen D.A."/>
            <person name="Solomon M.B."/>
            <person name="Breakwell D.P."/>
            <person name="Burnett S.H."/>
            <person name="Grose J.H."/>
        </authorList>
    </citation>
    <scope>NUCLEOTIDE SEQUENCE [LARGE SCALE GENOMIC DNA]</scope>
    <source>
        <strain evidence="1 2">S613</strain>
    </source>
</reference>
<name>A0A0P8X0C5_PSEFL</name>
<protein>
    <submittedName>
        <fullName evidence="1">Uncharacterized protein</fullName>
    </submittedName>
</protein>
<comment type="caution">
    <text evidence="1">The sequence shown here is derived from an EMBL/GenBank/DDBJ whole genome shotgun (WGS) entry which is preliminary data.</text>
</comment>
<dbReference type="PATRIC" id="fig|294.162.peg.5715"/>
<evidence type="ECO:0000313" key="2">
    <source>
        <dbReference type="Proteomes" id="UP000050349"/>
    </source>
</evidence>